<evidence type="ECO:0000256" key="10">
    <source>
        <dbReference type="RuleBase" id="RU004004"/>
    </source>
</evidence>
<dbReference type="PRINTS" id="PR01337">
    <property type="entry name" value="TYPE3OMGPROT"/>
</dbReference>
<sequence length="518" mass="56945">MQEKSVVKSIGILGAAVLCCVAMRAGWTQTRLPWKGPPYFMATRGAKVSETLQDIGANYGVPIIVSAQVEDYFTGTIRNEMPDAILRRFAQLFNLATYYDGQALYVYKGDEVKSQIITPRYLGTDRLIHYLTHGGIAAQQYCALRKVGQFNALEVFGVPKCIDRVTELAKNLDEKVLDQAQNQETVQIFPLRFASAADSAYAYRGQQVRIPGVVSVLRDMIQSRSPAGENMSGEAAGPVMPANLMTNVLPSFSADSRQNAVVVRDRKVNMPLYAKLIEQLDQRPVQIEISVAIIDVDASNLSELGVDWSAAANLGRFGSVSFNSNPAKKEGMGMFSTILSDTPSFLVRLNALQQNSKAKILSRPSVVTLNNMQAVLDNNITFYTKLEGEKAVKLESVVTGSLLRVTPRLIENENEQQQIMLTLNIQDGSQLKPVEGSREGLPQIKNSEISTQATLEAGQSLLLGGFVQNAQRQGENKIPLLGDIPVLGHLFRSKRDSTHNVVRLFLIKAQPQLDRADS</sequence>
<comment type="subcellular location">
    <subcellularLocation>
        <location evidence="1 9 10">Cell outer membrane</location>
    </subcellularLocation>
</comment>
<dbReference type="InterPro" id="IPR004845">
    <property type="entry name" value="T2SS_GspD_CS"/>
</dbReference>
<evidence type="ECO:0000259" key="12">
    <source>
        <dbReference type="Pfam" id="PF03958"/>
    </source>
</evidence>
<dbReference type="GO" id="GO:0030257">
    <property type="term" value="C:type III protein secretion system complex"/>
    <property type="evidence" value="ECO:0007669"/>
    <property type="project" value="UniProtKB-UniRule"/>
</dbReference>
<reference evidence="13 14" key="1">
    <citation type="submission" date="2011-08" db="EMBL/GenBank/DDBJ databases">
        <title>The genome of the obligate endobacterium of an arbuscular mycorrhizal fungus reveals an interphylum network of nutritional interactions.</title>
        <authorList>
            <person name="Ghignone S."/>
            <person name="Salvioli A."/>
            <person name="Anca I."/>
            <person name="Lumini E."/>
            <person name="Ortu G."/>
            <person name="Petiti L."/>
            <person name="Cruveiller S."/>
            <person name="Bianciotto V."/>
            <person name="Piffanelli P."/>
            <person name="Lanfranco L."/>
            <person name="Bonfante P."/>
        </authorList>
    </citation>
    <scope>NUCLEOTIDE SEQUENCE [LARGE SCALE GENOMIC DNA]</scope>
    <source>
        <strain evidence="13 14">BEG34</strain>
    </source>
</reference>
<keyword evidence="3 9" id="KW-0813">Transport</keyword>
<dbReference type="NCBIfam" id="NF011873">
    <property type="entry name" value="PRK15346.1"/>
    <property type="match status" value="1"/>
</dbReference>
<keyword evidence="5 9" id="KW-0653">Protein transport</keyword>
<dbReference type="GO" id="GO:0015627">
    <property type="term" value="C:type II protein secretion system complex"/>
    <property type="evidence" value="ECO:0007669"/>
    <property type="project" value="TreeGrafter"/>
</dbReference>
<evidence type="ECO:0000256" key="3">
    <source>
        <dbReference type="ARBA" id="ARBA00022448"/>
    </source>
</evidence>
<evidence type="ECO:0000259" key="11">
    <source>
        <dbReference type="Pfam" id="PF00263"/>
    </source>
</evidence>
<proteinExistence type="inferred from homology"/>
<dbReference type="AlphaFoldDB" id="G2J8Z5"/>
<name>G2J8Z5_9BURK</name>
<feature type="domain" description="NolW-like" evidence="12">
    <location>
        <begin position="186"/>
        <end position="284"/>
    </location>
</feature>
<keyword evidence="4 9" id="KW-0732">Signal</keyword>
<dbReference type="InterPro" id="IPR003522">
    <property type="entry name" value="T3SS_OM_pore_YscC"/>
</dbReference>
<dbReference type="PROSITE" id="PS00875">
    <property type="entry name" value="T2SP_D"/>
    <property type="match status" value="1"/>
</dbReference>
<dbReference type="HAMAP" id="MF_02219">
    <property type="entry name" value="Type_III_secretin"/>
    <property type="match status" value="1"/>
</dbReference>
<dbReference type="NCBIfam" id="TIGR02516">
    <property type="entry name" value="type_III_yscC"/>
    <property type="match status" value="1"/>
</dbReference>
<dbReference type="Proteomes" id="UP000054051">
    <property type="component" value="Unassembled WGS sequence"/>
</dbReference>
<dbReference type="RefSeq" id="WP_006682472.1">
    <property type="nucleotide sequence ID" value="NZ_CAFB01000038.1"/>
</dbReference>
<evidence type="ECO:0000256" key="7">
    <source>
        <dbReference type="ARBA" id="ARBA00023136"/>
    </source>
</evidence>
<evidence type="ECO:0000256" key="8">
    <source>
        <dbReference type="ARBA" id="ARBA00023237"/>
    </source>
</evidence>
<accession>G2J8Z5</accession>
<dbReference type="GO" id="GO:0009279">
    <property type="term" value="C:cell outer membrane"/>
    <property type="evidence" value="ECO:0007669"/>
    <property type="project" value="UniProtKB-SubCell"/>
</dbReference>
<organism evidence="13 14">
    <name type="scientific">Candidatus Glomeribacter gigasporarum BEG34</name>
    <dbReference type="NCBI Taxonomy" id="1070319"/>
    <lineage>
        <taxon>Bacteria</taxon>
        <taxon>Pseudomonadati</taxon>
        <taxon>Pseudomonadota</taxon>
        <taxon>Betaproteobacteria</taxon>
        <taxon>Burkholderiales</taxon>
        <taxon>Burkholderiaceae</taxon>
        <taxon>Candidatus Glomeribacter</taxon>
    </lineage>
</organism>
<dbReference type="PANTHER" id="PTHR30332">
    <property type="entry name" value="PROBABLE GENERAL SECRETION PATHWAY PROTEIN D"/>
    <property type="match status" value="1"/>
</dbReference>
<evidence type="ECO:0000313" key="13">
    <source>
        <dbReference type="EMBL" id="CCD29242.1"/>
    </source>
</evidence>
<comment type="function">
    <text evidence="9">Component of the type III secretion system (T3SS), also called injectisome, which is used to inject bacterial effector proteins into eukaryotic host cells. Forms a ring-shaped multimeric structure with an apparent central pore in the outer membrane.</text>
</comment>
<dbReference type="PANTHER" id="PTHR30332:SF4">
    <property type="entry name" value="TYPE 3 SECRETION SYSTEM SECRETIN"/>
    <property type="match status" value="1"/>
</dbReference>
<dbReference type="InterPro" id="IPR038591">
    <property type="entry name" value="NolW-like_sf"/>
</dbReference>
<dbReference type="eggNOG" id="COG1450">
    <property type="taxonomic scope" value="Bacteria"/>
</dbReference>
<evidence type="ECO:0000256" key="5">
    <source>
        <dbReference type="ARBA" id="ARBA00022927"/>
    </source>
</evidence>
<dbReference type="Pfam" id="PF03958">
    <property type="entry name" value="Secretin_N"/>
    <property type="match status" value="1"/>
</dbReference>
<dbReference type="Pfam" id="PF00263">
    <property type="entry name" value="Secretin"/>
    <property type="match status" value="1"/>
</dbReference>
<feature type="domain" description="Type II/III secretion system secretin-like" evidence="11">
    <location>
        <begin position="351"/>
        <end position="509"/>
    </location>
</feature>
<keyword evidence="8 9" id="KW-0998">Cell outer membrane</keyword>
<dbReference type="Gene3D" id="3.55.50.30">
    <property type="match status" value="1"/>
</dbReference>
<dbReference type="OrthoDB" id="9779724at2"/>
<gene>
    <name evidence="13" type="primary">escC</name>
    <name evidence="9" type="synonym">sctC</name>
    <name evidence="13" type="ORF">CAGGBEG34_210111</name>
</gene>
<dbReference type="Gene3D" id="3.30.1370.120">
    <property type="match status" value="2"/>
</dbReference>
<comment type="subunit">
    <text evidence="9">The core secretion machinery of the T3SS is composed of approximately 20 different proteins, including cytoplasmic components, a base, an export apparatus and a needle. This subunit is part of the base, which anchors the injectisome in the bacterial cell envelope. Forms a stable homooligomeric complex.</text>
</comment>
<comment type="caution">
    <text evidence="13">The sequence shown here is derived from an EMBL/GenBank/DDBJ whole genome shotgun (WGS) entry which is preliminary data.</text>
</comment>
<keyword evidence="14" id="KW-1185">Reference proteome</keyword>
<keyword evidence="7 9" id="KW-0472">Membrane</keyword>
<evidence type="ECO:0000256" key="9">
    <source>
        <dbReference type="HAMAP-Rule" id="MF_02219"/>
    </source>
</evidence>
<dbReference type="EMBL" id="CAFB01000038">
    <property type="protein sequence ID" value="CCD29242.1"/>
    <property type="molecule type" value="Genomic_DNA"/>
</dbReference>
<dbReference type="InterPro" id="IPR004846">
    <property type="entry name" value="T2SS/T3SS_dom"/>
</dbReference>
<evidence type="ECO:0000256" key="6">
    <source>
        <dbReference type="ARBA" id="ARBA00023010"/>
    </source>
</evidence>
<protein>
    <recommendedName>
        <fullName evidence="9">Type 3 secretion system secretin</fullName>
        <shortName evidence="9">T3SS secretin</shortName>
    </recommendedName>
</protein>
<evidence type="ECO:0000256" key="2">
    <source>
        <dbReference type="ARBA" id="ARBA00007032"/>
    </source>
</evidence>
<dbReference type="GO" id="GO:0030254">
    <property type="term" value="P:protein secretion by the type III secretion system"/>
    <property type="evidence" value="ECO:0007669"/>
    <property type="project" value="UniProtKB-UniRule"/>
</dbReference>
<dbReference type="STRING" id="1070319.CAGGBEG34_210111"/>
<comment type="similarity">
    <text evidence="2 9">Belongs to the bacterial secretin family. T3SS SctC subfamily.</text>
</comment>
<dbReference type="InterPro" id="IPR050810">
    <property type="entry name" value="Bact_Secretion_Sys_Channel"/>
</dbReference>
<dbReference type="InterPro" id="IPR005644">
    <property type="entry name" value="NolW-like"/>
</dbReference>
<evidence type="ECO:0000313" key="14">
    <source>
        <dbReference type="Proteomes" id="UP000054051"/>
    </source>
</evidence>
<keyword evidence="6 9" id="KW-0811">Translocation</keyword>
<evidence type="ECO:0000256" key="4">
    <source>
        <dbReference type="ARBA" id="ARBA00022729"/>
    </source>
</evidence>
<evidence type="ECO:0000256" key="1">
    <source>
        <dbReference type="ARBA" id="ARBA00004442"/>
    </source>
</evidence>